<comment type="caution">
    <text evidence="1">The sequence shown here is derived from an EMBL/GenBank/DDBJ whole genome shotgun (WGS) entry which is preliminary data.</text>
</comment>
<evidence type="ECO:0000313" key="2">
    <source>
        <dbReference type="Proteomes" id="UP000555728"/>
    </source>
</evidence>
<organism evidence="1 2">
    <name type="scientific">Roseospira goensis</name>
    <dbReference type="NCBI Taxonomy" id="391922"/>
    <lineage>
        <taxon>Bacteria</taxon>
        <taxon>Pseudomonadati</taxon>
        <taxon>Pseudomonadota</taxon>
        <taxon>Alphaproteobacteria</taxon>
        <taxon>Rhodospirillales</taxon>
        <taxon>Rhodospirillaceae</taxon>
        <taxon>Roseospira</taxon>
    </lineage>
</organism>
<evidence type="ECO:0000313" key="1">
    <source>
        <dbReference type="EMBL" id="MBB4287257.1"/>
    </source>
</evidence>
<protein>
    <submittedName>
        <fullName evidence="1">Uncharacterized protein</fullName>
    </submittedName>
</protein>
<sequence length="74" mass="8280">MADAKTRRSAAEVYASVASPSELLYHIAHARKENSAEKYDGEQLKCVSANRRAADIAQFRAATQLFKERSIPRK</sequence>
<keyword evidence="2" id="KW-1185">Reference proteome</keyword>
<gene>
    <name evidence="1" type="ORF">GGD88_003002</name>
</gene>
<dbReference type="EMBL" id="JACIGI010000031">
    <property type="protein sequence ID" value="MBB4287257.1"/>
    <property type="molecule type" value="Genomic_DNA"/>
</dbReference>
<dbReference type="Proteomes" id="UP000555728">
    <property type="component" value="Unassembled WGS sequence"/>
</dbReference>
<proteinExistence type="predicted"/>
<reference evidence="1 2" key="1">
    <citation type="submission" date="2020-08" db="EMBL/GenBank/DDBJ databases">
        <title>Genome sequencing of Purple Non-Sulfur Bacteria from various extreme environments.</title>
        <authorList>
            <person name="Mayer M."/>
        </authorList>
    </citation>
    <scope>NUCLEOTIDE SEQUENCE [LARGE SCALE GENOMIC DNA]</scope>
    <source>
        <strain evidence="1 2">JA135</strain>
    </source>
</reference>
<accession>A0A7W6S1Y3</accession>
<dbReference type="RefSeq" id="WP_184436824.1">
    <property type="nucleotide sequence ID" value="NZ_JACIGI010000031.1"/>
</dbReference>
<name>A0A7W6S1Y3_9PROT</name>
<dbReference type="AlphaFoldDB" id="A0A7W6S1Y3"/>